<protein>
    <recommendedName>
        <fullName evidence="1">Glycosyltransferase subfamily 4-like N-terminal domain-containing protein</fullName>
    </recommendedName>
</protein>
<comment type="caution">
    <text evidence="2">The sequence shown here is derived from an EMBL/GenBank/DDBJ whole genome shotgun (WGS) entry which is preliminary data.</text>
</comment>
<dbReference type="AlphaFoldDB" id="A0A2K2FMC1"/>
<dbReference type="Gene3D" id="3.40.50.2000">
    <property type="entry name" value="Glycogen Phosphorylase B"/>
    <property type="match status" value="2"/>
</dbReference>
<evidence type="ECO:0000313" key="3">
    <source>
        <dbReference type="Proteomes" id="UP000236151"/>
    </source>
</evidence>
<gene>
    <name evidence="2" type="ORF">CDQ84_01535</name>
</gene>
<dbReference type="RefSeq" id="WP_103079955.1">
    <property type="nucleotide sequence ID" value="NZ_CP021850.1"/>
</dbReference>
<evidence type="ECO:0000259" key="1">
    <source>
        <dbReference type="Pfam" id="PF13439"/>
    </source>
</evidence>
<dbReference type="PANTHER" id="PTHR12526:SF630">
    <property type="entry name" value="GLYCOSYLTRANSFERASE"/>
    <property type="match status" value="1"/>
</dbReference>
<name>A0A2K2FMC1_9CLOT</name>
<sequence length="376" mass="42680">MKKKKVLYILHGLAPGGIESFAINVVDNIDRERVEISFALATEGKQFYEDRVINAGCKVYKTSDLNGLKNIVRHFTKLVELLKKEGPFDVVHSNIDFFNGVNLLAAFIAGVPVRISHAHSTHSVNATSVHATLSTKFYRLLMKSLIRLFATHLLGCSKQANDYMHKWGRVDRRDSKVIFNGINVDKYRMEEHDKKLCRESLGLPRDKICFLTVGRMCEAKNSLFIADVVKELLEIRKDIHFIWVGTGRLEQQIKERIEKYGINEAFSFLGNRTDIPQIIAAADYFLFPSLWEGLPVALIEAQAGGLHCFISDAITEEADIGLCTAISLKKDAKAWAEEICEHMVNKFGKRPVDCRRLKRFDIKETVRTLENIYCSG</sequence>
<keyword evidence="3" id="KW-1185">Reference proteome</keyword>
<dbReference type="Pfam" id="PF13692">
    <property type="entry name" value="Glyco_trans_1_4"/>
    <property type="match status" value="1"/>
</dbReference>
<accession>A0A2K2FMC1</accession>
<dbReference type="OrthoDB" id="9806653at2"/>
<dbReference type="EMBL" id="NIOJ01000002">
    <property type="protein sequence ID" value="PNU01375.1"/>
    <property type="molecule type" value="Genomic_DNA"/>
</dbReference>
<feature type="domain" description="Glycosyltransferase subfamily 4-like N-terminal" evidence="1">
    <location>
        <begin position="15"/>
        <end position="185"/>
    </location>
</feature>
<dbReference type="Pfam" id="PF13439">
    <property type="entry name" value="Glyco_transf_4"/>
    <property type="match status" value="1"/>
</dbReference>
<reference evidence="2 3" key="1">
    <citation type="submission" date="2017-06" db="EMBL/GenBank/DDBJ databases">
        <title>Investigating the central metabolism of Clostridium thermosuccinogenes.</title>
        <authorList>
            <person name="Koendjbiharie J.G."/>
            <person name="van Kranenburg R."/>
        </authorList>
    </citation>
    <scope>NUCLEOTIDE SEQUENCE [LARGE SCALE GENOMIC DNA]</scope>
    <source>
        <strain evidence="2 3">DSM 5806</strain>
    </source>
</reference>
<dbReference type="Proteomes" id="UP000236151">
    <property type="component" value="Unassembled WGS sequence"/>
</dbReference>
<dbReference type="SUPFAM" id="SSF53756">
    <property type="entry name" value="UDP-Glycosyltransferase/glycogen phosphorylase"/>
    <property type="match status" value="1"/>
</dbReference>
<proteinExistence type="predicted"/>
<dbReference type="InterPro" id="IPR028098">
    <property type="entry name" value="Glyco_trans_4-like_N"/>
</dbReference>
<dbReference type="PANTHER" id="PTHR12526">
    <property type="entry name" value="GLYCOSYLTRANSFERASE"/>
    <property type="match status" value="1"/>
</dbReference>
<dbReference type="KEGG" id="cthd:CDO33_04195"/>
<organism evidence="2 3">
    <name type="scientific">Clostridium thermosuccinogenes</name>
    <dbReference type="NCBI Taxonomy" id="84032"/>
    <lineage>
        <taxon>Bacteria</taxon>
        <taxon>Bacillati</taxon>
        <taxon>Bacillota</taxon>
        <taxon>Clostridia</taxon>
        <taxon>Eubacteriales</taxon>
        <taxon>Clostridiaceae</taxon>
        <taxon>Clostridium</taxon>
    </lineage>
</organism>
<evidence type="ECO:0000313" key="2">
    <source>
        <dbReference type="EMBL" id="PNU01375.1"/>
    </source>
</evidence>